<dbReference type="CDD" id="cd18012">
    <property type="entry name" value="DEXQc_arch_SWI2_SNF2"/>
    <property type="match status" value="1"/>
</dbReference>
<evidence type="ECO:0000259" key="2">
    <source>
        <dbReference type="PROSITE" id="PS51192"/>
    </source>
</evidence>
<dbReference type="InterPro" id="IPR049730">
    <property type="entry name" value="SNF2/RAD54-like_C"/>
</dbReference>
<dbReference type="InterPro" id="IPR001650">
    <property type="entry name" value="Helicase_C-like"/>
</dbReference>
<dbReference type="EMBL" id="CAFAAJ010000088">
    <property type="protein sequence ID" value="CAB4809117.1"/>
    <property type="molecule type" value="Genomic_DNA"/>
</dbReference>
<dbReference type="Pfam" id="PF00271">
    <property type="entry name" value="Helicase_C"/>
    <property type="match status" value="1"/>
</dbReference>
<dbReference type="InterPro" id="IPR022138">
    <property type="entry name" value="DUF3670"/>
</dbReference>
<dbReference type="GO" id="GO:0016787">
    <property type="term" value="F:hydrolase activity"/>
    <property type="evidence" value="ECO:0007669"/>
    <property type="project" value="UniProtKB-KW"/>
</dbReference>
<dbReference type="GO" id="GO:0005524">
    <property type="term" value="F:ATP binding"/>
    <property type="evidence" value="ECO:0007669"/>
    <property type="project" value="InterPro"/>
</dbReference>
<dbReference type="PROSITE" id="PS51192">
    <property type="entry name" value="HELICASE_ATP_BIND_1"/>
    <property type="match status" value="1"/>
</dbReference>
<dbReference type="InterPro" id="IPR014001">
    <property type="entry name" value="Helicase_ATP-bd"/>
</dbReference>
<dbReference type="Pfam" id="PF00176">
    <property type="entry name" value="SNF2-rel_dom"/>
    <property type="match status" value="1"/>
</dbReference>
<dbReference type="InterPro" id="IPR000330">
    <property type="entry name" value="SNF2_N"/>
</dbReference>
<gene>
    <name evidence="4" type="ORF">UFOPK3001_01428</name>
</gene>
<reference evidence="4" key="1">
    <citation type="submission" date="2020-05" db="EMBL/GenBank/DDBJ databases">
        <authorList>
            <person name="Chiriac C."/>
            <person name="Salcher M."/>
            <person name="Ghai R."/>
            <person name="Kavagutti S V."/>
        </authorList>
    </citation>
    <scope>NUCLEOTIDE SEQUENCE</scope>
</reference>
<dbReference type="SUPFAM" id="SSF52540">
    <property type="entry name" value="P-loop containing nucleoside triphosphate hydrolases"/>
    <property type="match status" value="2"/>
</dbReference>
<dbReference type="InterPro" id="IPR027417">
    <property type="entry name" value="P-loop_NTPase"/>
</dbReference>
<sequence>MNRWSRADVHATWHGDEICLWAWANGPAQTAPLNALYSDVYAGRPSGRVGFVTVDVPGRGPTKVPCMHWPVRAAVESLVGRPCSPSWSASLAWFHRVVHLAGLLAGTQHVVPAVSGAAADAVWTVVRDEATDAAIERLARSMPPVVAAAGAVDVVALVEECAAAAARGGLRLSRWKPSGAVPRDAVQRTVRTVFRHLSDDPNVPMSQMDPVGVVDDLGRWFRFERARLLGERVIRPRLRMTPPVDADGDWRFELELVDANDSLRWCTAQELVEDLPGAAAVAEGARARQLVDGVLRTAATTLATRVPPLGRLEDAPGEGASLALDEVGVVLGLAERIHEAGIELLGPEQLLRSSVRLTARATPSPEGGVRGGLNAKALVAWGASIEDQDVDPEELARASAAGAALVQVGGRWVRLDRPQVRRVLDALDRHRRQHEEVDAATLMRLAAEQGDNDVEFAVESEGWAADLLAGLPDEHLQEVVESDEFVGTLRHYQRRGLAWLGFHARLGLGGVLADDMGLGKTATTLAHLLDRPGPHLVVCPLSVVRNWETESARFTPSLSVRVHHGGDRVQGDDAAVLLGSFDIVITTYGLLSRSTEVLEQVPWTTVVLDEAQAVKNPHTKAARAVRRLPAAQRLALTGTPMENRLSELWSILDAVNPGLLGSLSRFQGEFATPIEKDRSTEAAERLRRLTAPFLLRRTKADKTLLPDLPDKVEQIAWATLTREQATMYQSVVNELLKNAEQQSGMRRRGLVLASLTRLKQICNHPAHALGDGSRLTGRSGKLARFDELVEELIDSGERALVFTQYREMGYLLQRHLADKPGIEAPFLHGGVARRQRDAMVERFQDGFGAPLLLVSLKAGGTGLNLTAASRVIHYDRWWNPAVEDQATDRAWRIGQERTVFVHKLVCTGTLEERIGQLIDEKRALASAVVGTTGEAWLSELSTDQLRDLVMLDRGAVE</sequence>
<dbReference type="GO" id="GO:0015616">
    <property type="term" value="F:DNA translocase activity"/>
    <property type="evidence" value="ECO:0007669"/>
    <property type="project" value="TreeGrafter"/>
</dbReference>
<evidence type="ECO:0000313" key="4">
    <source>
        <dbReference type="EMBL" id="CAB4809117.1"/>
    </source>
</evidence>
<accession>A0A6J6YV31</accession>
<dbReference type="Pfam" id="PF12419">
    <property type="entry name" value="DUF3670"/>
    <property type="match status" value="1"/>
</dbReference>
<evidence type="ECO:0000256" key="1">
    <source>
        <dbReference type="ARBA" id="ARBA00022801"/>
    </source>
</evidence>
<protein>
    <submittedName>
        <fullName evidence="4">Unannotated protein</fullName>
    </submittedName>
</protein>
<dbReference type="Gene3D" id="3.40.50.300">
    <property type="entry name" value="P-loop containing nucleotide triphosphate hydrolases"/>
    <property type="match status" value="1"/>
</dbReference>
<proteinExistence type="predicted"/>
<dbReference type="SMART" id="SM00490">
    <property type="entry name" value="HELICc"/>
    <property type="match status" value="1"/>
</dbReference>
<dbReference type="Gene3D" id="3.40.50.10810">
    <property type="entry name" value="Tandem AAA-ATPase domain"/>
    <property type="match status" value="1"/>
</dbReference>
<evidence type="ECO:0000259" key="3">
    <source>
        <dbReference type="PROSITE" id="PS51194"/>
    </source>
</evidence>
<dbReference type="SMART" id="SM00487">
    <property type="entry name" value="DEXDc"/>
    <property type="match status" value="1"/>
</dbReference>
<dbReference type="CDD" id="cd18793">
    <property type="entry name" value="SF2_C_SNF"/>
    <property type="match status" value="1"/>
</dbReference>
<keyword evidence="1" id="KW-0378">Hydrolase</keyword>
<dbReference type="PANTHER" id="PTHR45629">
    <property type="entry name" value="SNF2/RAD54 FAMILY MEMBER"/>
    <property type="match status" value="1"/>
</dbReference>
<dbReference type="InterPro" id="IPR038718">
    <property type="entry name" value="SNF2-like_sf"/>
</dbReference>
<dbReference type="PROSITE" id="PS51194">
    <property type="entry name" value="HELICASE_CTER"/>
    <property type="match status" value="1"/>
</dbReference>
<dbReference type="InterPro" id="IPR050496">
    <property type="entry name" value="SNF2_RAD54_helicase_repair"/>
</dbReference>
<feature type="domain" description="Helicase ATP-binding" evidence="2">
    <location>
        <begin position="501"/>
        <end position="658"/>
    </location>
</feature>
<dbReference type="PANTHER" id="PTHR45629:SF7">
    <property type="entry name" value="DNA EXCISION REPAIR PROTEIN ERCC-6-RELATED"/>
    <property type="match status" value="1"/>
</dbReference>
<organism evidence="4">
    <name type="scientific">freshwater metagenome</name>
    <dbReference type="NCBI Taxonomy" id="449393"/>
    <lineage>
        <taxon>unclassified sequences</taxon>
        <taxon>metagenomes</taxon>
        <taxon>ecological metagenomes</taxon>
    </lineage>
</organism>
<dbReference type="AlphaFoldDB" id="A0A6J6YV31"/>
<feature type="domain" description="Helicase C-terminal" evidence="3">
    <location>
        <begin position="784"/>
        <end position="949"/>
    </location>
</feature>
<dbReference type="FunFam" id="3.40.50.300:FF:000533">
    <property type="entry name" value="Helicase, Snf2 family"/>
    <property type="match status" value="1"/>
</dbReference>
<name>A0A6J6YV31_9ZZZZ</name>